<dbReference type="InterPro" id="IPR000620">
    <property type="entry name" value="EamA_dom"/>
</dbReference>
<keyword evidence="5 6" id="KW-0472">Membrane</keyword>
<dbReference type="EMBL" id="FMWG01000007">
    <property type="protein sequence ID" value="SCZ67409.1"/>
    <property type="molecule type" value="Genomic_DNA"/>
</dbReference>
<evidence type="ECO:0000259" key="7">
    <source>
        <dbReference type="Pfam" id="PF00892"/>
    </source>
</evidence>
<keyword evidence="9" id="KW-1185">Reference proteome</keyword>
<feature type="domain" description="EamA" evidence="7">
    <location>
        <begin position="25"/>
        <end position="156"/>
    </location>
</feature>
<evidence type="ECO:0000256" key="5">
    <source>
        <dbReference type="ARBA" id="ARBA00023136"/>
    </source>
</evidence>
<reference evidence="8 9" key="1">
    <citation type="submission" date="2016-10" db="EMBL/GenBank/DDBJ databases">
        <authorList>
            <person name="de Groot N.N."/>
        </authorList>
    </citation>
    <scope>NUCLEOTIDE SEQUENCE [LARGE SCALE GENOMIC DNA]</scope>
    <source>
        <strain evidence="8 9">U95</strain>
    </source>
</reference>
<dbReference type="AlphaFoldDB" id="A0A1G5R257"/>
<dbReference type="Proteomes" id="UP000198767">
    <property type="component" value="Unassembled WGS sequence"/>
</dbReference>
<feature type="transmembrane region" description="Helical" evidence="6">
    <location>
        <begin position="52"/>
        <end position="73"/>
    </location>
</feature>
<evidence type="ECO:0000256" key="6">
    <source>
        <dbReference type="SAM" id="Phobius"/>
    </source>
</evidence>
<dbReference type="PANTHER" id="PTHR32322">
    <property type="entry name" value="INNER MEMBRANE TRANSPORTER"/>
    <property type="match status" value="1"/>
</dbReference>
<accession>A0A1G5R257</accession>
<organism evidence="8 9">
    <name type="scientific">Epibacterium ulvae</name>
    <dbReference type="NCBI Taxonomy" id="1156985"/>
    <lineage>
        <taxon>Bacteria</taxon>
        <taxon>Pseudomonadati</taxon>
        <taxon>Pseudomonadota</taxon>
        <taxon>Alphaproteobacteria</taxon>
        <taxon>Rhodobacterales</taxon>
        <taxon>Roseobacteraceae</taxon>
        <taxon>Epibacterium</taxon>
    </lineage>
</organism>
<feature type="transmembrane region" description="Helical" evidence="6">
    <location>
        <begin position="85"/>
        <end position="107"/>
    </location>
</feature>
<feature type="transmembrane region" description="Helical" evidence="6">
    <location>
        <begin position="230"/>
        <end position="249"/>
    </location>
</feature>
<dbReference type="InterPro" id="IPR050638">
    <property type="entry name" value="AA-Vitamin_Transporters"/>
</dbReference>
<feature type="transmembrane region" description="Helical" evidence="6">
    <location>
        <begin position="261"/>
        <end position="280"/>
    </location>
</feature>
<proteinExistence type="predicted"/>
<evidence type="ECO:0000256" key="1">
    <source>
        <dbReference type="ARBA" id="ARBA00004651"/>
    </source>
</evidence>
<feature type="domain" description="EamA" evidence="7">
    <location>
        <begin position="169"/>
        <end position="300"/>
    </location>
</feature>
<dbReference type="STRING" id="1156985.SAMN04488118_10747"/>
<dbReference type="RefSeq" id="WP_232716479.1">
    <property type="nucleotide sequence ID" value="NZ_CANMPF010000007.1"/>
</dbReference>
<name>A0A1G5R257_9RHOB</name>
<keyword evidence="3 6" id="KW-0812">Transmembrane</keyword>
<feature type="transmembrane region" description="Helical" evidence="6">
    <location>
        <begin position="166"/>
        <end position="185"/>
    </location>
</feature>
<feature type="transmembrane region" description="Helical" evidence="6">
    <location>
        <begin position="286"/>
        <end position="303"/>
    </location>
</feature>
<dbReference type="SUPFAM" id="SSF103481">
    <property type="entry name" value="Multidrug resistance efflux transporter EmrE"/>
    <property type="match status" value="2"/>
</dbReference>
<dbReference type="GO" id="GO:0005886">
    <property type="term" value="C:plasma membrane"/>
    <property type="evidence" value="ECO:0007669"/>
    <property type="project" value="UniProtKB-SubCell"/>
</dbReference>
<evidence type="ECO:0000313" key="8">
    <source>
        <dbReference type="EMBL" id="SCZ67409.1"/>
    </source>
</evidence>
<keyword evidence="2" id="KW-1003">Cell membrane</keyword>
<evidence type="ECO:0000313" key="9">
    <source>
        <dbReference type="Proteomes" id="UP000198767"/>
    </source>
</evidence>
<gene>
    <name evidence="8" type="ORF">SAMN04488118_10747</name>
</gene>
<evidence type="ECO:0000256" key="3">
    <source>
        <dbReference type="ARBA" id="ARBA00022692"/>
    </source>
</evidence>
<feature type="transmembrane region" description="Helical" evidence="6">
    <location>
        <begin position="113"/>
        <end position="131"/>
    </location>
</feature>
<feature type="transmembrane region" description="Helical" evidence="6">
    <location>
        <begin position="197"/>
        <end position="218"/>
    </location>
</feature>
<dbReference type="Pfam" id="PF00892">
    <property type="entry name" value="EamA"/>
    <property type="match status" value="2"/>
</dbReference>
<keyword evidence="4 6" id="KW-1133">Transmembrane helix</keyword>
<evidence type="ECO:0000256" key="4">
    <source>
        <dbReference type="ARBA" id="ARBA00022989"/>
    </source>
</evidence>
<dbReference type="InterPro" id="IPR037185">
    <property type="entry name" value="EmrE-like"/>
</dbReference>
<sequence>MDLATYSTPTSSPSFFNNRDAIVGFFAMGVTLCIWAGFALSTRATESAHLEVVDVAFIRASVPALILCPFLWLRREKLLSLPKRYAATIALGGGAPFFALAAIGGGFTSATHVGALIAGTVPVTVALLMWAGLGQRPTTREASALLTITFGALLLIVASGASVSNLALGVGSLLIASLAWAAYTIGLRSSGLDPLTAGALVSVPSAVVLLPIIATGAVPTTLFTSPASELMSFILVQGIGVGLVASLTYASAIRLIGANKCAAIGAGAPALTSVLAWPILGEALSIPIFVAVGIICAGIWRANKS</sequence>
<dbReference type="PANTHER" id="PTHR32322:SF18">
    <property type="entry name" value="S-ADENOSYLMETHIONINE_S-ADENOSYLHOMOCYSTEINE TRANSPORTER"/>
    <property type="match status" value="1"/>
</dbReference>
<comment type="subcellular location">
    <subcellularLocation>
        <location evidence="1">Cell membrane</location>
        <topology evidence="1">Multi-pass membrane protein</topology>
    </subcellularLocation>
</comment>
<evidence type="ECO:0000256" key="2">
    <source>
        <dbReference type="ARBA" id="ARBA00022475"/>
    </source>
</evidence>
<feature type="transmembrane region" description="Helical" evidence="6">
    <location>
        <begin position="143"/>
        <end position="160"/>
    </location>
</feature>
<feature type="transmembrane region" description="Helical" evidence="6">
    <location>
        <begin position="21"/>
        <end position="40"/>
    </location>
</feature>
<protein>
    <submittedName>
        <fullName evidence="8">Uncharacterized membrane protein</fullName>
    </submittedName>
</protein>